<sequence length="104" mass="11597">MNSFEKSAEFDEWLKTLKDRTGKVRILHRLTAAAHGNFGDCAPVGAGVSEMRINYGPGYRVYFKRIGKRVYFLLVGGNKSSQKQDIKRAIEMAQTIEGDGNDGI</sequence>
<dbReference type="PANTHER" id="PTHR41791">
    <property type="entry name" value="SSL7039 PROTEIN"/>
    <property type="match status" value="1"/>
</dbReference>
<name>A0AAE6EL30_AGRTU</name>
<dbReference type="Proteomes" id="UP000298646">
    <property type="component" value="Chromosome circular"/>
</dbReference>
<organism evidence="1 2">
    <name type="scientific">Agrobacterium tumefaciens</name>
    <dbReference type="NCBI Taxonomy" id="358"/>
    <lineage>
        <taxon>Bacteria</taxon>
        <taxon>Pseudomonadati</taxon>
        <taxon>Pseudomonadota</taxon>
        <taxon>Alphaproteobacteria</taxon>
        <taxon>Hyphomicrobiales</taxon>
        <taxon>Rhizobiaceae</taxon>
        <taxon>Rhizobium/Agrobacterium group</taxon>
        <taxon>Agrobacterium</taxon>
        <taxon>Agrobacterium tumefaciens complex</taxon>
    </lineage>
</organism>
<protein>
    <submittedName>
        <fullName evidence="1">Type II toxin-antitoxin system RelE/ParE family toxin</fullName>
    </submittedName>
</protein>
<accession>A0AAE6EL30</accession>
<dbReference type="AlphaFoldDB" id="A0AAE6EL30"/>
<dbReference type="EMBL" id="CP039907">
    <property type="protein sequence ID" value="QCM01337.1"/>
    <property type="molecule type" value="Genomic_DNA"/>
</dbReference>
<dbReference type="InterPro" id="IPR014056">
    <property type="entry name" value="TypeIITA-like_toxin_pred"/>
</dbReference>
<evidence type="ECO:0000313" key="2">
    <source>
        <dbReference type="Proteomes" id="UP000298646"/>
    </source>
</evidence>
<reference evidence="1 2" key="1">
    <citation type="submission" date="2019-04" db="EMBL/GenBank/DDBJ databases">
        <title>Complete genome sequence of Agrobacterium tumefaciens CFBP6624.</title>
        <authorList>
            <person name="Haryono M."/>
            <person name="Lin Y.-C."/>
            <person name="Lai E.-M."/>
            <person name="Kuo C.-H."/>
        </authorList>
    </citation>
    <scope>NUCLEOTIDE SEQUENCE [LARGE SCALE GENOMIC DNA]</scope>
    <source>
        <strain evidence="1 2">CFBP6624</strain>
    </source>
</reference>
<gene>
    <name evidence="1" type="ORF">CFBP6624_02610</name>
</gene>
<dbReference type="PIRSF" id="PIRSF028744">
    <property type="entry name" value="Addict_mod_HI1419"/>
    <property type="match status" value="1"/>
</dbReference>
<dbReference type="PANTHER" id="PTHR41791:SF1">
    <property type="entry name" value="SSL7039 PROTEIN"/>
    <property type="match status" value="1"/>
</dbReference>
<evidence type="ECO:0000313" key="1">
    <source>
        <dbReference type="EMBL" id="QCM01337.1"/>
    </source>
</evidence>
<dbReference type="NCBIfam" id="TIGR02683">
    <property type="entry name" value="upstrm_HI1419"/>
    <property type="match status" value="1"/>
</dbReference>
<proteinExistence type="predicted"/>